<evidence type="ECO:0000256" key="1">
    <source>
        <dbReference type="SAM" id="Phobius"/>
    </source>
</evidence>
<dbReference type="KEGG" id="psyt:DSAG12_02396"/>
<evidence type="ECO:0000313" key="2">
    <source>
        <dbReference type="EMBL" id="QEE16566.1"/>
    </source>
</evidence>
<reference evidence="2 3" key="1">
    <citation type="journal article" date="2020" name="Nature">
        <title>Isolation of an archaeon at the prokaryote-eukaryote interface.</title>
        <authorList>
            <person name="Imachi H."/>
            <person name="Nobu M.K."/>
            <person name="Nakahara N."/>
            <person name="Morono Y."/>
            <person name="Ogawara M."/>
            <person name="Takaki Y."/>
            <person name="Takano Y."/>
            <person name="Uematsu K."/>
            <person name="Ikuta T."/>
            <person name="Ito M."/>
            <person name="Matsui Y."/>
            <person name="Miyazaki M."/>
            <person name="Murata K."/>
            <person name="Saito Y."/>
            <person name="Sakai S."/>
            <person name="Song C."/>
            <person name="Tasumi E."/>
            <person name="Yamanaka Y."/>
            <person name="Yamaguchi T."/>
            <person name="Kamagata Y."/>
            <person name="Tamaki H."/>
            <person name="Takai K."/>
        </authorList>
    </citation>
    <scope>NUCLEOTIDE SEQUENCE [LARGE SCALE GENOMIC DNA]</scope>
    <source>
        <strain evidence="2 3">MK-D1</strain>
    </source>
</reference>
<name>A0A5B9DCX3_9ARCH</name>
<keyword evidence="3" id="KW-1185">Reference proteome</keyword>
<organism evidence="2 3">
    <name type="scientific">Promethearchaeum syntrophicum</name>
    <dbReference type="NCBI Taxonomy" id="2594042"/>
    <lineage>
        <taxon>Archaea</taxon>
        <taxon>Promethearchaeati</taxon>
        <taxon>Promethearchaeota</taxon>
        <taxon>Promethearchaeia</taxon>
        <taxon>Promethearchaeales</taxon>
        <taxon>Promethearchaeaceae</taxon>
        <taxon>Promethearchaeum</taxon>
    </lineage>
</organism>
<feature type="transmembrane region" description="Helical" evidence="1">
    <location>
        <begin position="111"/>
        <end position="132"/>
    </location>
</feature>
<keyword evidence="1" id="KW-0472">Membrane</keyword>
<dbReference type="Proteomes" id="UP000321408">
    <property type="component" value="Chromosome"/>
</dbReference>
<keyword evidence="1" id="KW-1133">Transmembrane helix</keyword>
<proteinExistence type="predicted"/>
<accession>A0A5B9DCX3</accession>
<dbReference type="EMBL" id="CP042905">
    <property type="protein sequence ID" value="QEE16566.1"/>
    <property type="molecule type" value="Genomic_DNA"/>
</dbReference>
<evidence type="ECO:0008006" key="4">
    <source>
        <dbReference type="Google" id="ProtNLM"/>
    </source>
</evidence>
<reference evidence="2 3" key="2">
    <citation type="journal article" date="2024" name="Int. J. Syst. Evol. Microbiol.">
        <title>Promethearchaeum syntrophicum gen. nov., sp. nov., an anaerobic, obligately syntrophic archaeon, the first isolate of the lineage 'Asgard' archaea, and proposal of the new archaeal phylum Promethearchaeota phyl. nov. and kingdom Promethearchaeati regn. nov.</title>
        <authorList>
            <person name="Imachi H."/>
            <person name="Nobu M.K."/>
            <person name="Kato S."/>
            <person name="Takaki Y."/>
            <person name="Miyazaki M."/>
            <person name="Miyata M."/>
            <person name="Ogawara M."/>
            <person name="Saito Y."/>
            <person name="Sakai S."/>
            <person name="Tahara Y.O."/>
            <person name="Takano Y."/>
            <person name="Tasumi E."/>
            <person name="Uematsu K."/>
            <person name="Yoshimura T."/>
            <person name="Itoh T."/>
            <person name="Ohkuma M."/>
            <person name="Takai K."/>
        </authorList>
    </citation>
    <scope>NUCLEOTIDE SEQUENCE [LARGE SCALE GENOMIC DNA]</scope>
    <source>
        <strain evidence="2 3">MK-D1</strain>
    </source>
</reference>
<feature type="transmembrane region" description="Helical" evidence="1">
    <location>
        <begin position="84"/>
        <end position="105"/>
    </location>
</feature>
<evidence type="ECO:0000313" key="3">
    <source>
        <dbReference type="Proteomes" id="UP000321408"/>
    </source>
</evidence>
<protein>
    <recommendedName>
        <fullName evidence="4">Double zinc ribbon</fullName>
    </recommendedName>
</protein>
<dbReference type="GeneID" id="41330384"/>
<dbReference type="AlphaFoldDB" id="A0A5B9DCX3"/>
<sequence length="198" mass="22384">MGMLGSAKKKNQEPLAYECDECGSKTTAYGAITRCLGCGKKLCEVCNHYMLCAKDFNNLEKRDQKKVKRVNSGLENAKTSKRMFTIMPIVMGGIGFTLLLLMFILQRDMLYFLFGFLGGFLLLCALMFWGVFHNIEKRETNRALRQIKDILLPYNIRRATPGPTKIEAIHCPNCNGNITSDAKICEWCGSTLKETPDY</sequence>
<dbReference type="RefSeq" id="WP_147663440.1">
    <property type="nucleotide sequence ID" value="NZ_CP042905.2"/>
</dbReference>
<keyword evidence="1" id="KW-0812">Transmembrane</keyword>
<gene>
    <name evidence="2" type="ORF">DSAG12_02396</name>
</gene>